<feature type="domain" description="Histidine kinase" evidence="11">
    <location>
        <begin position="417"/>
        <end position="641"/>
    </location>
</feature>
<dbReference type="InterPro" id="IPR001610">
    <property type="entry name" value="PAC"/>
</dbReference>
<dbReference type="InterPro" id="IPR001789">
    <property type="entry name" value="Sig_transdc_resp-reg_receiver"/>
</dbReference>
<accession>A0A139XAW4</accession>
<dbReference type="SMART" id="SM00387">
    <property type="entry name" value="HATPase_c"/>
    <property type="match status" value="1"/>
</dbReference>
<evidence type="ECO:0000313" key="15">
    <source>
        <dbReference type="EMBL" id="KYC41847.1"/>
    </source>
</evidence>
<dbReference type="PANTHER" id="PTHR43047:SF72">
    <property type="entry name" value="OSMOSENSING HISTIDINE PROTEIN KINASE SLN1"/>
    <property type="match status" value="1"/>
</dbReference>
<dbReference type="SUPFAM" id="SSF55785">
    <property type="entry name" value="PYP-like sensor domain (PAS domain)"/>
    <property type="match status" value="2"/>
</dbReference>
<dbReference type="CDD" id="cd00082">
    <property type="entry name" value="HisKA"/>
    <property type="match status" value="1"/>
</dbReference>
<dbReference type="Gene3D" id="3.40.50.2300">
    <property type="match status" value="1"/>
</dbReference>
<feature type="domain" description="PAC" evidence="14">
    <location>
        <begin position="362"/>
        <end position="413"/>
    </location>
</feature>
<evidence type="ECO:0000256" key="10">
    <source>
        <dbReference type="SAM" id="Coils"/>
    </source>
</evidence>
<dbReference type="CDD" id="cd16922">
    <property type="entry name" value="HATPase_EvgS-ArcB-TorS-like"/>
    <property type="match status" value="1"/>
</dbReference>
<evidence type="ECO:0000256" key="3">
    <source>
        <dbReference type="ARBA" id="ARBA00022553"/>
    </source>
</evidence>
<dbReference type="Pfam" id="PF00512">
    <property type="entry name" value="HisKA"/>
    <property type="match status" value="1"/>
</dbReference>
<dbReference type="InterPro" id="IPR035965">
    <property type="entry name" value="PAS-like_dom_sf"/>
</dbReference>
<dbReference type="SUPFAM" id="SSF55874">
    <property type="entry name" value="ATPase domain of HSP90 chaperone/DNA topoisomerase II/histidine kinase"/>
    <property type="match status" value="1"/>
</dbReference>
<dbReference type="SUPFAM" id="SSF47384">
    <property type="entry name" value="Homodimeric domain of signal transducing histidine kinase"/>
    <property type="match status" value="1"/>
</dbReference>
<evidence type="ECO:0000256" key="6">
    <source>
        <dbReference type="ARBA" id="ARBA00023012"/>
    </source>
</evidence>
<evidence type="ECO:0000256" key="2">
    <source>
        <dbReference type="ARBA" id="ARBA00012438"/>
    </source>
</evidence>
<feature type="coiled-coil region" evidence="10">
    <location>
        <begin position="131"/>
        <end position="165"/>
    </location>
</feature>
<dbReference type="Gene3D" id="3.30.450.20">
    <property type="entry name" value="PAS domain"/>
    <property type="match status" value="2"/>
</dbReference>
<reference evidence="15 16" key="1">
    <citation type="journal article" date="2013" name="Genome Biol. Evol.">
        <title>Genomes of Stigonematalean cyanobacteria (subsection V) and the evolution of oxygenic photosynthesis from prokaryotes to plastids.</title>
        <authorList>
            <person name="Dagan T."/>
            <person name="Roettger M."/>
            <person name="Stucken K."/>
            <person name="Landan G."/>
            <person name="Koch R."/>
            <person name="Major P."/>
            <person name="Gould S.B."/>
            <person name="Goremykin V.V."/>
            <person name="Rippka R."/>
            <person name="Tandeau de Marsac N."/>
            <person name="Gugger M."/>
            <person name="Lockhart P.J."/>
            <person name="Allen J.F."/>
            <person name="Brune I."/>
            <person name="Maus I."/>
            <person name="Puhler A."/>
            <person name="Martin W.F."/>
        </authorList>
    </citation>
    <scope>NUCLEOTIDE SEQUENCE [LARGE SCALE GENOMIC DNA]</scope>
    <source>
        <strain evidence="15 16">PCC 7110</strain>
    </source>
</reference>
<keyword evidence="6" id="KW-0902">Two-component regulatory system</keyword>
<gene>
    <name evidence="15" type="ORF">WA1_17660</name>
</gene>
<evidence type="ECO:0000256" key="8">
    <source>
        <dbReference type="ARBA" id="ARBA00055745"/>
    </source>
</evidence>
<evidence type="ECO:0000259" key="13">
    <source>
        <dbReference type="PROSITE" id="PS50112"/>
    </source>
</evidence>
<dbReference type="InterPro" id="IPR004358">
    <property type="entry name" value="Sig_transdc_His_kin-like_C"/>
</dbReference>
<proteinExistence type="predicted"/>
<dbReference type="Gene3D" id="1.10.287.130">
    <property type="match status" value="1"/>
</dbReference>
<comment type="caution">
    <text evidence="15">The sequence shown here is derived from an EMBL/GenBank/DDBJ whole genome shotgun (WGS) entry which is preliminary data.</text>
</comment>
<dbReference type="STRING" id="128403.WA1_17660"/>
<dbReference type="Pfam" id="PF13426">
    <property type="entry name" value="PAS_9"/>
    <property type="match status" value="2"/>
</dbReference>
<dbReference type="PROSITE" id="PS50112">
    <property type="entry name" value="PAS"/>
    <property type="match status" value="2"/>
</dbReference>
<evidence type="ECO:0000259" key="11">
    <source>
        <dbReference type="PROSITE" id="PS50109"/>
    </source>
</evidence>
<feature type="domain" description="PAS" evidence="13">
    <location>
        <begin position="296"/>
        <end position="358"/>
    </location>
</feature>
<dbReference type="FunFam" id="3.30.565.10:FF:000006">
    <property type="entry name" value="Sensor histidine kinase WalK"/>
    <property type="match status" value="1"/>
</dbReference>
<dbReference type="PROSITE" id="PS50109">
    <property type="entry name" value="HIS_KIN"/>
    <property type="match status" value="1"/>
</dbReference>
<dbReference type="GO" id="GO:0000155">
    <property type="term" value="F:phosphorelay sensor kinase activity"/>
    <property type="evidence" value="ECO:0007669"/>
    <property type="project" value="InterPro"/>
</dbReference>
<dbReference type="InterPro" id="IPR000014">
    <property type="entry name" value="PAS"/>
</dbReference>
<dbReference type="SMART" id="SM00388">
    <property type="entry name" value="HisKA"/>
    <property type="match status" value="1"/>
</dbReference>
<dbReference type="AlphaFoldDB" id="A0A139XAW4"/>
<sequence length="649" mass="73187">MYTEQKVNILLVDDRPENLLALVATLETLEQNLVTATSGEEALKYILQMDFAVILLDVHMPGLNGFETAEIIRTRQRNQNTPIIFLTAYSRSENFIFQGYSVGAVDYMLKPIVPEILISKVVVFIELFKKTAEIKQQAERLADSNKFLQKQIKEHQQTEKLLRKREGEFAAIFRAIPDVIIFVNKDGLITIANPAVSTVFGYEPEELIGKKYQFLCHKSEEEISCCKIQCFQRKFQNNIENYYRKNGEKFIGETINTFVDDSEGNIIGFLHIIRDITERKQAEEKIANLYHQNQLILQSAGEGIYGINRDGKTIFINPAASKMLGYQVEELIEQPIDIILNHTKYNNKSPIYQSLKNGTVQNVTKEEFLRKDGSSFPVEYVSTPIIENDETAGAVITFKDITERNMIERMKDEFISVVSHEIRTPLTSIQGSLSLLLSGKLNVQSDKGKRVIQIAADGSERLISLVNDILDLERLTSGAINWVKQRCHAGQLMLKATEMMQTMANNAGITLSVFPQNIELDAAGERIIQVLTNLLSNAIKFSEKGSIVELTVESYPIATSSHCNYVLFKVKDQGRGIPANKLECIFERFQQVDASDSRAKGGTGLGLAICRNIIREHNGKIWVESTEGKGSIFYFTVPGLKAEDKKDDN</sequence>
<dbReference type="SMART" id="SM00091">
    <property type="entry name" value="PAS"/>
    <property type="match status" value="2"/>
</dbReference>
<evidence type="ECO:0000256" key="9">
    <source>
        <dbReference type="PROSITE-ProRule" id="PRU00169"/>
    </source>
</evidence>
<dbReference type="EMBL" id="ANNX02000020">
    <property type="protein sequence ID" value="KYC41847.1"/>
    <property type="molecule type" value="Genomic_DNA"/>
</dbReference>
<dbReference type="InterPro" id="IPR036890">
    <property type="entry name" value="HATPase_C_sf"/>
</dbReference>
<feature type="domain" description="Response regulatory" evidence="12">
    <location>
        <begin position="8"/>
        <end position="125"/>
    </location>
</feature>
<dbReference type="Gene3D" id="3.30.565.10">
    <property type="entry name" value="Histidine kinase-like ATPase, C-terminal domain"/>
    <property type="match status" value="1"/>
</dbReference>
<dbReference type="Pfam" id="PF00072">
    <property type="entry name" value="Response_reg"/>
    <property type="match status" value="1"/>
</dbReference>
<comment type="function">
    <text evidence="8">Photoreceptor which exists in two forms that are reversibly interconvertible by light: the R form that absorbs maximally in the red region of the spectrum and the FR form that absorbs maximally in the far-red region.</text>
</comment>
<dbReference type="InterPro" id="IPR003661">
    <property type="entry name" value="HisK_dim/P_dom"/>
</dbReference>
<keyword evidence="3 9" id="KW-0597">Phosphoprotein</keyword>
<keyword evidence="7" id="KW-0472">Membrane</keyword>
<dbReference type="SMART" id="SM00448">
    <property type="entry name" value="REC"/>
    <property type="match status" value="1"/>
</dbReference>
<evidence type="ECO:0000259" key="12">
    <source>
        <dbReference type="PROSITE" id="PS50110"/>
    </source>
</evidence>
<feature type="domain" description="PAC" evidence="14">
    <location>
        <begin position="233"/>
        <end position="288"/>
    </location>
</feature>
<dbReference type="FunFam" id="1.10.287.130:FF:000001">
    <property type="entry name" value="Two-component sensor histidine kinase"/>
    <property type="match status" value="1"/>
</dbReference>
<dbReference type="PROSITE" id="PS50110">
    <property type="entry name" value="RESPONSE_REGULATORY"/>
    <property type="match status" value="1"/>
</dbReference>
<dbReference type="SMART" id="SM00086">
    <property type="entry name" value="PAC"/>
    <property type="match status" value="2"/>
</dbReference>
<protein>
    <recommendedName>
        <fullName evidence="2">histidine kinase</fullName>
        <ecNumber evidence="2">2.7.13.3</ecNumber>
    </recommendedName>
</protein>
<dbReference type="Pfam" id="PF02518">
    <property type="entry name" value="HATPase_c"/>
    <property type="match status" value="1"/>
</dbReference>
<dbReference type="Proteomes" id="UP000076925">
    <property type="component" value="Unassembled WGS sequence"/>
</dbReference>
<dbReference type="InterPro" id="IPR011006">
    <property type="entry name" value="CheY-like_superfamily"/>
</dbReference>
<dbReference type="SUPFAM" id="SSF52172">
    <property type="entry name" value="CheY-like"/>
    <property type="match status" value="1"/>
</dbReference>
<dbReference type="InterPro" id="IPR005467">
    <property type="entry name" value="His_kinase_dom"/>
</dbReference>
<dbReference type="PANTHER" id="PTHR43047">
    <property type="entry name" value="TWO-COMPONENT HISTIDINE PROTEIN KINASE"/>
    <property type="match status" value="1"/>
</dbReference>
<dbReference type="RefSeq" id="WP_017746251.1">
    <property type="nucleotide sequence ID" value="NZ_KQ976354.1"/>
</dbReference>
<dbReference type="OrthoDB" id="1927110at2"/>
<dbReference type="InterPro" id="IPR036097">
    <property type="entry name" value="HisK_dim/P_sf"/>
</dbReference>
<dbReference type="PRINTS" id="PR00344">
    <property type="entry name" value="BCTRLSENSOR"/>
</dbReference>
<evidence type="ECO:0000313" key="16">
    <source>
        <dbReference type="Proteomes" id="UP000076925"/>
    </source>
</evidence>
<dbReference type="PROSITE" id="PS50113">
    <property type="entry name" value="PAC"/>
    <property type="match status" value="2"/>
</dbReference>
<organism evidence="15 16">
    <name type="scientific">Scytonema hofmannii PCC 7110</name>
    <dbReference type="NCBI Taxonomy" id="128403"/>
    <lineage>
        <taxon>Bacteria</taxon>
        <taxon>Bacillati</taxon>
        <taxon>Cyanobacteriota</taxon>
        <taxon>Cyanophyceae</taxon>
        <taxon>Nostocales</taxon>
        <taxon>Scytonemataceae</taxon>
        <taxon>Scytonema</taxon>
    </lineage>
</organism>
<feature type="modified residue" description="4-aspartylphosphate" evidence="9">
    <location>
        <position position="57"/>
    </location>
</feature>
<dbReference type="InterPro" id="IPR003594">
    <property type="entry name" value="HATPase_dom"/>
</dbReference>
<evidence type="ECO:0000256" key="4">
    <source>
        <dbReference type="ARBA" id="ARBA00022679"/>
    </source>
</evidence>
<name>A0A139XAW4_9CYAN</name>
<keyword evidence="5" id="KW-0418">Kinase</keyword>
<keyword evidence="4" id="KW-0808">Transferase</keyword>
<dbReference type="NCBIfam" id="TIGR00229">
    <property type="entry name" value="sensory_box"/>
    <property type="match status" value="2"/>
</dbReference>
<evidence type="ECO:0000256" key="1">
    <source>
        <dbReference type="ARBA" id="ARBA00000085"/>
    </source>
</evidence>
<dbReference type="CDD" id="cd00130">
    <property type="entry name" value="PAS"/>
    <property type="match status" value="2"/>
</dbReference>
<keyword evidence="16" id="KW-1185">Reference proteome</keyword>
<evidence type="ECO:0000256" key="7">
    <source>
        <dbReference type="ARBA" id="ARBA00023136"/>
    </source>
</evidence>
<dbReference type="InterPro" id="IPR000700">
    <property type="entry name" value="PAS-assoc_C"/>
</dbReference>
<feature type="domain" description="PAS" evidence="13">
    <location>
        <begin position="165"/>
        <end position="215"/>
    </location>
</feature>
<evidence type="ECO:0000256" key="5">
    <source>
        <dbReference type="ARBA" id="ARBA00022777"/>
    </source>
</evidence>
<evidence type="ECO:0000259" key="14">
    <source>
        <dbReference type="PROSITE" id="PS50113"/>
    </source>
</evidence>
<keyword evidence="10" id="KW-0175">Coiled coil</keyword>
<dbReference type="EC" id="2.7.13.3" evidence="2"/>
<comment type="catalytic activity">
    <reaction evidence="1">
        <text>ATP + protein L-histidine = ADP + protein N-phospho-L-histidine.</text>
        <dbReference type="EC" id="2.7.13.3"/>
    </reaction>
</comment>